<dbReference type="PROSITE" id="PS51352">
    <property type="entry name" value="THIOREDOXIN_2"/>
    <property type="match status" value="1"/>
</dbReference>
<feature type="domain" description="Thioredoxin" evidence="2">
    <location>
        <begin position="15"/>
        <end position="130"/>
    </location>
</feature>
<reference evidence="3 4" key="1">
    <citation type="submission" date="2019-07" db="EMBL/GenBank/DDBJ databases">
        <title>Sphingomonas alkalisoli sp. nov., isolated from rhizosphere soil of Suaedae salsa.</title>
        <authorList>
            <person name="Zhang H."/>
            <person name="Xu L."/>
            <person name="Zhang J.-X."/>
            <person name="Sun J.-Q."/>
        </authorList>
    </citation>
    <scope>NUCLEOTIDE SEQUENCE [LARGE SCALE GENOMIC DNA]</scope>
    <source>
        <strain evidence="3 4">XS-10</strain>
    </source>
</reference>
<gene>
    <name evidence="3" type="ORF">FPZ54_13595</name>
</gene>
<sequence>MHRLLPFAAPVIVVAAAVAPAQAATLKPFDQKAFAAAQAAGKPILVEVHAPWCPICRAQGKAIAKLTANGAHKDLVIFRIDYDTQKPLWQRFGAQKQSTLIAFRGKRETDRVSYQSDERRIAVLLAATRG</sequence>
<proteinExistence type="predicted"/>
<organism evidence="3 4">
    <name type="scientific">Sphingomonas suaedae</name>
    <dbReference type="NCBI Taxonomy" id="2599297"/>
    <lineage>
        <taxon>Bacteria</taxon>
        <taxon>Pseudomonadati</taxon>
        <taxon>Pseudomonadota</taxon>
        <taxon>Alphaproteobacteria</taxon>
        <taxon>Sphingomonadales</taxon>
        <taxon>Sphingomonadaceae</taxon>
        <taxon>Sphingomonas</taxon>
    </lineage>
</organism>
<dbReference type="Proteomes" id="UP000318055">
    <property type="component" value="Chromosome"/>
</dbReference>
<evidence type="ECO:0000313" key="3">
    <source>
        <dbReference type="EMBL" id="QDX28284.1"/>
    </source>
</evidence>
<dbReference type="InterPro" id="IPR013766">
    <property type="entry name" value="Thioredoxin_domain"/>
</dbReference>
<evidence type="ECO:0000313" key="4">
    <source>
        <dbReference type="Proteomes" id="UP000318055"/>
    </source>
</evidence>
<dbReference type="PANTHER" id="PTHR43601">
    <property type="entry name" value="THIOREDOXIN, MITOCHONDRIAL"/>
    <property type="match status" value="1"/>
</dbReference>
<dbReference type="KEGG" id="ssua:FPZ54_13595"/>
<dbReference type="PANTHER" id="PTHR43601:SF3">
    <property type="entry name" value="THIOREDOXIN, MITOCHONDRIAL"/>
    <property type="match status" value="1"/>
</dbReference>
<dbReference type="CDD" id="cd02947">
    <property type="entry name" value="TRX_family"/>
    <property type="match status" value="1"/>
</dbReference>
<protein>
    <submittedName>
        <fullName evidence="3">Thioredoxin family protein</fullName>
    </submittedName>
</protein>
<evidence type="ECO:0000256" key="1">
    <source>
        <dbReference type="SAM" id="SignalP"/>
    </source>
</evidence>
<name>A0A518RLI1_9SPHN</name>
<dbReference type="OrthoDB" id="7950124at2"/>
<dbReference type="SUPFAM" id="SSF52833">
    <property type="entry name" value="Thioredoxin-like"/>
    <property type="match status" value="1"/>
</dbReference>
<dbReference type="AlphaFoldDB" id="A0A518RLI1"/>
<dbReference type="EMBL" id="CP042239">
    <property type="protein sequence ID" value="QDX28284.1"/>
    <property type="molecule type" value="Genomic_DNA"/>
</dbReference>
<evidence type="ECO:0000259" key="2">
    <source>
        <dbReference type="PROSITE" id="PS51352"/>
    </source>
</evidence>
<dbReference type="GO" id="GO:0045454">
    <property type="term" value="P:cell redox homeostasis"/>
    <property type="evidence" value="ECO:0007669"/>
    <property type="project" value="TreeGrafter"/>
</dbReference>
<dbReference type="InterPro" id="IPR036249">
    <property type="entry name" value="Thioredoxin-like_sf"/>
</dbReference>
<keyword evidence="1" id="KW-0732">Signal</keyword>
<dbReference type="Pfam" id="PF00085">
    <property type="entry name" value="Thioredoxin"/>
    <property type="match status" value="1"/>
</dbReference>
<dbReference type="Gene3D" id="3.40.30.10">
    <property type="entry name" value="Glutaredoxin"/>
    <property type="match status" value="1"/>
</dbReference>
<keyword evidence="4" id="KW-1185">Reference proteome</keyword>
<accession>A0A518RLI1</accession>
<feature type="signal peptide" evidence="1">
    <location>
        <begin position="1"/>
        <end position="23"/>
    </location>
</feature>
<feature type="chain" id="PRO_5022111925" evidence="1">
    <location>
        <begin position="24"/>
        <end position="130"/>
    </location>
</feature>